<evidence type="ECO:0000256" key="7">
    <source>
        <dbReference type="ARBA" id="ARBA00023180"/>
    </source>
</evidence>
<evidence type="ECO:0000256" key="4">
    <source>
        <dbReference type="ARBA" id="ARBA00022989"/>
    </source>
</evidence>
<dbReference type="InterPro" id="IPR032675">
    <property type="entry name" value="LRR_dom_sf"/>
</dbReference>
<comment type="subcellular location">
    <subcellularLocation>
        <location evidence="1">Membrane</location>
        <topology evidence="1">Single-pass type I membrane protein</topology>
    </subcellularLocation>
</comment>
<dbReference type="GO" id="GO:0016020">
    <property type="term" value="C:membrane"/>
    <property type="evidence" value="ECO:0007669"/>
    <property type="project" value="UniProtKB-SubCell"/>
</dbReference>
<dbReference type="InterPro" id="IPR046956">
    <property type="entry name" value="RLP23-like"/>
</dbReference>
<dbReference type="Pfam" id="PF00560">
    <property type="entry name" value="LRR_1"/>
    <property type="match status" value="3"/>
</dbReference>
<keyword evidence="3" id="KW-0732">Signal</keyword>
<dbReference type="SUPFAM" id="SSF52058">
    <property type="entry name" value="L domain-like"/>
    <property type="match status" value="1"/>
</dbReference>
<keyword evidence="4" id="KW-1133">Transmembrane helix</keyword>
<keyword evidence="5" id="KW-0472">Membrane</keyword>
<dbReference type="SMR" id="A0A067EP36"/>
<dbReference type="Proteomes" id="UP000027120">
    <property type="component" value="Unassembled WGS sequence"/>
</dbReference>
<name>A0A067EP36_CITSI</name>
<protein>
    <recommendedName>
        <fullName evidence="10">Leucine-rich repeat-containing N-terminal plant-type domain-containing protein</fullName>
    </recommendedName>
</protein>
<sequence>MGNLRYLNFSKTRICGIIPQQLGNLSNLQFLDLSSKYLLYVDNFLWLSGISLLEHLDLRYVNLSIAFDWLMVANKLLSLVELRLSNCQLQHFSPLATVNFSSLTMLDLSHNQFDNSFILSWVFALSHLPFLDLGFNNFQGTIDLEALGNLTSINRLDLSLNTGLTGRIPRSMALCNLKSINLQESLDMRSSSIYGHLTDQLGQFRNLVTFNLVNNSIVGFIPWSFELHIYDNKLNVTLFELHFANLIEMSWFRVGGNQLTLEVKHDWIPHFQLVALGLHSCYIGSRFPL</sequence>
<evidence type="ECO:0000313" key="9">
    <source>
        <dbReference type="Proteomes" id="UP000027120"/>
    </source>
</evidence>
<proteinExistence type="predicted"/>
<keyword evidence="7" id="KW-0325">Glycoprotein</keyword>
<gene>
    <name evidence="8" type="ORF">CISIN_1g040144mg</name>
</gene>
<keyword evidence="6" id="KW-0675">Receptor</keyword>
<dbReference type="STRING" id="2711.A0A067EP36"/>
<dbReference type="PANTHER" id="PTHR48063:SF90">
    <property type="entry name" value="OS11G0565920 PROTEIN"/>
    <property type="match status" value="1"/>
</dbReference>
<evidence type="ECO:0000313" key="8">
    <source>
        <dbReference type="EMBL" id="KDO52977.1"/>
    </source>
</evidence>
<evidence type="ECO:0000256" key="1">
    <source>
        <dbReference type="ARBA" id="ARBA00004479"/>
    </source>
</evidence>
<reference evidence="8 9" key="1">
    <citation type="submission" date="2014-04" db="EMBL/GenBank/DDBJ databases">
        <authorList>
            <consortium name="International Citrus Genome Consortium"/>
            <person name="Gmitter F."/>
            <person name="Chen C."/>
            <person name="Farmerie W."/>
            <person name="Harkins T."/>
            <person name="Desany B."/>
            <person name="Mohiuddin M."/>
            <person name="Kodira C."/>
            <person name="Borodovsky M."/>
            <person name="Lomsadze A."/>
            <person name="Burns P."/>
            <person name="Jenkins J."/>
            <person name="Prochnik S."/>
            <person name="Shu S."/>
            <person name="Chapman J."/>
            <person name="Pitluck S."/>
            <person name="Schmutz J."/>
            <person name="Rokhsar D."/>
        </authorList>
    </citation>
    <scope>NUCLEOTIDE SEQUENCE</scope>
</reference>
<keyword evidence="2" id="KW-0812">Transmembrane</keyword>
<dbReference type="InterPro" id="IPR001611">
    <property type="entry name" value="Leu-rich_rpt"/>
</dbReference>
<dbReference type="Gene3D" id="3.80.10.10">
    <property type="entry name" value="Ribonuclease Inhibitor"/>
    <property type="match status" value="2"/>
</dbReference>
<accession>A0A067EP36</accession>
<organism evidence="8 9">
    <name type="scientific">Citrus sinensis</name>
    <name type="common">Sweet orange</name>
    <name type="synonym">Citrus aurantium var. sinensis</name>
    <dbReference type="NCBI Taxonomy" id="2711"/>
    <lineage>
        <taxon>Eukaryota</taxon>
        <taxon>Viridiplantae</taxon>
        <taxon>Streptophyta</taxon>
        <taxon>Embryophyta</taxon>
        <taxon>Tracheophyta</taxon>
        <taxon>Spermatophyta</taxon>
        <taxon>Magnoliopsida</taxon>
        <taxon>eudicotyledons</taxon>
        <taxon>Gunneridae</taxon>
        <taxon>Pentapetalae</taxon>
        <taxon>rosids</taxon>
        <taxon>malvids</taxon>
        <taxon>Sapindales</taxon>
        <taxon>Rutaceae</taxon>
        <taxon>Aurantioideae</taxon>
        <taxon>Citrus</taxon>
    </lineage>
</organism>
<evidence type="ECO:0000256" key="2">
    <source>
        <dbReference type="ARBA" id="ARBA00022692"/>
    </source>
</evidence>
<evidence type="ECO:0000256" key="3">
    <source>
        <dbReference type="ARBA" id="ARBA00022729"/>
    </source>
</evidence>
<keyword evidence="9" id="KW-1185">Reference proteome</keyword>
<evidence type="ECO:0008006" key="10">
    <source>
        <dbReference type="Google" id="ProtNLM"/>
    </source>
</evidence>
<dbReference type="AlphaFoldDB" id="A0A067EP36"/>
<dbReference type="EMBL" id="KK785024">
    <property type="protein sequence ID" value="KDO52977.1"/>
    <property type="molecule type" value="Genomic_DNA"/>
</dbReference>
<evidence type="ECO:0000256" key="5">
    <source>
        <dbReference type="ARBA" id="ARBA00023136"/>
    </source>
</evidence>
<dbReference type="PANTHER" id="PTHR48063">
    <property type="entry name" value="LRR RECEPTOR-LIKE KINASE"/>
    <property type="match status" value="1"/>
</dbReference>
<evidence type="ECO:0000256" key="6">
    <source>
        <dbReference type="ARBA" id="ARBA00023170"/>
    </source>
</evidence>